<dbReference type="PANTHER" id="PTHR12147:SF26">
    <property type="entry name" value="PEPTIDASE M28 DOMAIN-CONTAINING PROTEIN"/>
    <property type="match status" value="1"/>
</dbReference>
<dbReference type="AlphaFoldDB" id="C1N8F9"/>
<evidence type="ECO:0000256" key="1">
    <source>
        <dbReference type="ARBA" id="ARBA00001947"/>
    </source>
</evidence>
<dbReference type="eggNOG" id="KOG2194">
    <property type="taxonomic scope" value="Eukaryota"/>
</dbReference>
<gene>
    <name evidence="6" type="ORF">MICPUCDRAFT_54066</name>
</gene>
<keyword evidence="4" id="KW-1133">Transmembrane helix</keyword>
<dbReference type="STRING" id="564608.C1N8F9"/>
<dbReference type="OrthoDB" id="568480at2759"/>
<feature type="transmembrane region" description="Helical" evidence="4">
    <location>
        <begin position="720"/>
        <end position="738"/>
    </location>
</feature>
<dbReference type="InterPro" id="IPR045175">
    <property type="entry name" value="M28_fam"/>
</dbReference>
<feature type="domain" description="Peptidase M28" evidence="5">
    <location>
        <begin position="176"/>
        <end position="390"/>
    </location>
</feature>
<evidence type="ECO:0000256" key="4">
    <source>
        <dbReference type="SAM" id="Phobius"/>
    </source>
</evidence>
<dbReference type="InterPro" id="IPR007484">
    <property type="entry name" value="Peptidase_M28"/>
</dbReference>
<dbReference type="GO" id="GO:0006508">
    <property type="term" value="P:proteolysis"/>
    <property type="evidence" value="ECO:0007669"/>
    <property type="project" value="InterPro"/>
</dbReference>
<feature type="region of interest" description="Disordered" evidence="3">
    <location>
        <begin position="148"/>
        <end position="168"/>
    </location>
</feature>
<dbReference type="GeneID" id="9689702"/>
<evidence type="ECO:0000313" key="7">
    <source>
        <dbReference type="Proteomes" id="UP000001876"/>
    </source>
</evidence>
<reference evidence="6 7" key="1">
    <citation type="journal article" date="2009" name="Science">
        <title>Green evolution and dynamic adaptations revealed by genomes of the marine picoeukaryotes Micromonas.</title>
        <authorList>
            <person name="Worden A.Z."/>
            <person name="Lee J.H."/>
            <person name="Mock T."/>
            <person name="Rouze P."/>
            <person name="Simmons M.P."/>
            <person name="Aerts A.L."/>
            <person name="Allen A.E."/>
            <person name="Cuvelier M.L."/>
            <person name="Derelle E."/>
            <person name="Everett M.V."/>
            <person name="Foulon E."/>
            <person name="Grimwood J."/>
            <person name="Gundlach H."/>
            <person name="Henrissat B."/>
            <person name="Napoli C."/>
            <person name="McDonald S.M."/>
            <person name="Parker M.S."/>
            <person name="Rombauts S."/>
            <person name="Salamov A."/>
            <person name="Von Dassow P."/>
            <person name="Badger J.H."/>
            <person name="Coutinho P.M."/>
            <person name="Demir E."/>
            <person name="Dubchak I."/>
            <person name="Gentemann C."/>
            <person name="Eikrem W."/>
            <person name="Gready J.E."/>
            <person name="John U."/>
            <person name="Lanier W."/>
            <person name="Lindquist E.A."/>
            <person name="Lucas S."/>
            <person name="Mayer K.F."/>
            <person name="Moreau H."/>
            <person name="Not F."/>
            <person name="Otillar R."/>
            <person name="Panaud O."/>
            <person name="Pangilinan J."/>
            <person name="Paulsen I."/>
            <person name="Piegu B."/>
            <person name="Poliakov A."/>
            <person name="Robbens S."/>
            <person name="Schmutz J."/>
            <person name="Toulza E."/>
            <person name="Wyss T."/>
            <person name="Zelensky A."/>
            <person name="Zhou K."/>
            <person name="Armbrust E.V."/>
            <person name="Bhattacharya D."/>
            <person name="Goodenough U.W."/>
            <person name="Van de Peer Y."/>
            <person name="Grigoriev I.V."/>
        </authorList>
    </citation>
    <scope>NUCLEOTIDE SEQUENCE [LARGE SCALE GENOMIC DNA]</scope>
    <source>
        <strain evidence="6 7">CCMP1545</strain>
    </source>
</reference>
<protein>
    <submittedName>
        <fullName evidence="6">Predicted protein</fullName>
    </submittedName>
</protein>
<sequence length="1047" mass="108276">MASSRARKSDGFVLAWAIALLAMYLGVSFDRRLASPLPKTAHPALFSEARALKTAHSLERAGPRPVGSANEAAAFDAIEDELRAIKRAVDDATAGRGDRGGDRDRVVVDVLRASHSGQFPLNPGGDPNKEITMVYGDVTSVAVRFRRADDEDGGEGGDAASADATSADEEEYKYANNGAVMISAHVDSVHVSPGGSDNAINVGIALEVARALGTAAAAAGDDDEDKTRNVRNRNVRNRNVRNPWASRANAGSVIVVFVSAEEEGFHGAHGVATTHPWFPSVTCALNLEAMGNGGPHRMFQVTAGGDSIQLLKLWSKAAPRPSGTAVASDVFAAGVIKSDTDHRIYRDVGNVPGFDFAFVERTERYHTPRDVLSAVRPGTAQTSGANLLAFARAFVAAPAGVFEPGGVSRDPDVEPTGGNASKKSVFTTWWFSNAFPFSRDYVVVENVPRSAGKYFFYAGAAILLFTTRTAFLAGLHPVTGEIPAPTELLKNALAAPLVGVVTAAAFAAAPLAGAVSAAGASALLGAATPWASSVASLVCVSTVPATLATLGVLRVLHYLLADGCVGGSDAAASCATLAGVASTFFFLAGYAVLKGLGGAYVFAVFAVFLGGFLVFEVLRGRKRARPTATGGGGGDDGLRFPSLAKIALALAVPLYVASPVVVTLVSLLFGMTGRSLVGRDAGGGEHAYGAVTGAACGAAAIFLSPMLVHSKKTSRRNARAAKAATVLFVATVATLWISHSDMNGGAWSVTKPLPVVMTTVVPGATGTSSTRFEKEAPAAAVLVQPAGPGSLRRVLLFTLVPIRPRRRGERRSLRTFAIFSLRPHLVGLAAALRSAPGARVDCRGGGGGAPGYLDLVSYGTDDLRAYCLVRTEGLDDSSEARVRAPPTLTVRRDDDGGAGPIAVDLDLNGATRWVVGIDRACVKRVAIVPVAGSGGFGGGGGERGGGGVARKLIKLHPAFARLFSFLHRLGGGGGGGRSRPPPDDDRVWRVVAAAASGQGTDALLGRYAFHGSGGANAPSRYAVWIEPTRYGGQARHHTGPHTTAFAS</sequence>
<evidence type="ECO:0000313" key="6">
    <source>
        <dbReference type="EMBL" id="EEH51698.1"/>
    </source>
</evidence>
<proteinExistence type="inferred from homology"/>
<name>C1N8F9_MICPC</name>
<accession>C1N8F9</accession>
<feature type="transmembrane region" description="Helical" evidence="4">
    <location>
        <begin position="454"/>
        <end position="475"/>
    </location>
</feature>
<dbReference type="Proteomes" id="UP000001876">
    <property type="component" value="Unassembled WGS sequence"/>
</dbReference>
<feature type="transmembrane region" description="Helical" evidence="4">
    <location>
        <begin position="646"/>
        <end position="667"/>
    </location>
</feature>
<dbReference type="RefSeq" id="XP_003064076.1">
    <property type="nucleotide sequence ID" value="XM_003064030.1"/>
</dbReference>
<feature type="transmembrane region" description="Helical" evidence="4">
    <location>
        <begin position="496"/>
        <end position="524"/>
    </location>
</feature>
<dbReference type="KEGG" id="mpp:MICPUCDRAFT_54066"/>
<comment type="similarity">
    <text evidence="2">Belongs to the peptidase M28 family. M28B subfamily.</text>
</comment>
<feature type="transmembrane region" description="Helical" evidence="4">
    <location>
        <begin position="687"/>
        <end position="708"/>
    </location>
</feature>
<feature type="transmembrane region" description="Helical" evidence="4">
    <location>
        <begin position="574"/>
        <end position="593"/>
    </location>
</feature>
<dbReference type="EMBL" id="GG663750">
    <property type="protein sequence ID" value="EEH51698.1"/>
    <property type="molecule type" value="Genomic_DNA"/>
</dbReference>
<feature type="transmembrane region" description="Helical" evidence="4">
    <location>
        <begin position="599"/>
        <end position="618"/>
    </location>
</feature>
<dbReference type="PANTHER" id="PTHR12147">
    <property type="entry name" value="METALLOPEPTIDASE M28 FAMILY MEMBER"/>
    <property type="match status" value="1"/>
</dbReference>
<comment type="cofactor">
    <cofactor evidence="1">
        <name>Zn(2+)</name>
        <dbReference type="ChEBI" id="CHEBI:29105"/>
    </cofactor>
</comment>
<keyword evidence="4" id="KW-0812">Transmembrane</keyword>
<dbReference type="Gene3D" id="3.40.630.10">
    <property type="entry name" value="Zn peptidases"/>
    <property type="match status" value="1"/>
</dbReference>
<evidence type="ECO:0000259" key="5">
    <source>
        <dbReference type="Pfam" id="PF04389"/>
    </source>
</evidence>
<keyword evidence="7" id="KW-1185">Reference proteome</keyword>
<keyword evidence="4" id="KW-0472">Membrane</keyword>
<dbReference type="Pfam" id="PF04389">
    <property type="entry name" value="Peptidase_M28"/>
    <property type="match status" value="1"/>
</dbReference>
<feature type="transmembrane region" description="Helical" evidence="4">
    <location>
        <begin position="530"/>
        <end position="553"/>
    </location>
</feature>
<organism evidence="7">
    <name type="scientific">Micromonas pusilla (strain CCMP1545)</name>
    <name type="common">Picoplanktonic green alga</name>
    <dbReference type="NCBI Taxonomy" id="564608"/>
    <lineage>
        <taxon>Eukaryota</taxon>
        <taxon>Viridiplantae</taxon>
        <taxon>Chlorophyta</taxon>
        <taxon>Mamiellophyceae</taxon>
        <taxon>Mamiellales</taxon>
        <taxon>Mamiellaceae</taxon>
        <taxon>Micromonas</taxon>
    </lineage>
</organism>
<evidence type="ECO:0000256" key="3">
    <source>
        <dbReference type="SAM" id="MobiDB-lite"/>
    </source>
</evidence>
<dbReference type="GO" id="GO:0008235">
    <property type="term" value="F:metalloexopeptidase activity"/>
    <property type="evidence" value="ECO:0007669"/>
    <property type="project" value="InterPro"/>
</dbReference>
<evidence type="ECO:0000256" key="2">
    <source>
        <dbReference type="ARBA" id="ARBA00005634"/>
    </source>
</evidence>
<dbReference type="SUPFAM" id="SSF53187">
    <property type="entry name" value="Zn-dependent exopeptidases"/>
    <property type="match status" value="1"/>
</dbReference>